<organism evidence="7 8">
    <name type="scientific">Macrostomum lignano</name>
    <dbReference type="NCBI Taxonomy" id="282301"/>
    <lineage>
        <taxon>Eukaryota</taxon>
        <taxon>Metazoa</taxon>
        <taxon>Spiralia</taxon>
        <taxon>Lophotrochozoa</taxon>
        <taxon>Platyhelminthes</taxon>
        <taxon>Rhabditophora</taxon>
        <taxon>Macrostomorpha</taxon>
        <taxon>Macrostomida</taxon>
        <taxon>Macrostomidae</taxon>
        <taxon>Macrostomum</taxon>
    </lineage>
</organism>
<name>A0A1I8HEK8_9PLAT</name>
<sequence>GLWGSVLAALGALCVALSLVGLRRRAPRLRSLPSLAMFFGFIGAVSCMTMWPGFFILHYSRLEQFQLPNATNWGRFVFHGLTGVALSEFLLVLGCYLTNSLAACMSCTLAVPLACVAGIAFFHRPASEIWRLSVGGPLTVLAFVAALWLPRVGDPLLSAVIAFRDLTAGPAGVLTASSTAINDSGDSDSSFEADNNAIGYDEDSDGERLSRRQQRRSRRIVRHSASAAAASSVAGPSTSAGGSLFILELKKKDPGLNRRVNGGLAPTAQRGSRSLGRQAVASLAGQVVLHVGHVNVFAFAVVAGQLDDQALDPSRAFFLAGGMKKENSMEMPWGELGVVILVLGRRQRLGEGEERVRQIQEAVLVVLELLPTLQQFVELQADQADSYGGCGGDGGHNAAGNEFSLVPVGLLNIVVGRPQVAASGNKIHVIVRVVVFLEFHHSDGVGEAGGGELRLGFEQILGQIVQRVRLGRGGHGQLALQLRVVGCYADARPGHELGHTDGTRQLADGFAIAESPGDAEHESAKVGGGGDELAVGRVGRVEGQRSDAVGKIFRPLVQQVGLDGLQRLNALVAGQSQGSLHECGIVKELVQSLRLLAEHALQSTNWRGFLRRILRAAVGLGEKRQHNLSVGFGPCGAGLHQRLPIINTTPINVSPGLDVVQCVDNNGEVFKEIIGIDGLGLWTDSILLRFDFEIRIHPDGSLGDSCGLGAANVPGPEQELPVQIALLDPVHVGDDHLTTAAAGADAHQGEVFQQLAAQSACANQEHSGGAEARLNLAGVPLPVGWRHRGCGTFGQAFERVKVQKLSDRIEPARAGLHHFLAGCAANHGMDRGQLTRADLSEGGRQFGVGGGLETLALGDLLSDSGQLGGFRGVAGLRPAARMAGFELGQGLGIDSCTIDQASVAQLTCTFRGAQPFNGVMPCTPVKSTMKFLHGSPFLSVTENASPKSQKMPPNRPAAEARVVHQADRLHSAEDDILSNLNAQTAQAADEHIGCGHTAHSFVTEHVQLPTVQRPQSNSRPAWAAPAARGRCGQQSQLRAASDSKPVPEPSNEAPLCMHSNPLVKSLFFLFSARLAARRRGNRRGQRPMLRRSERARPGSERRRSTSVPTRRQFTLLLAAVLHHATEAATAHGQLWQSGRESLSDHEATSSPPAQSESECAVRASSDASREAVADAGAAGEAGHAQPLTKGYRASDKPPPGLSGGGPSCGHRQHRISLRDTASPAARGRQGLAEWAATPPLAASGCTEPPAAESAEAGKVAFEPAAAAEAGKAAFEPAAAAEAGKAAFEPAAAAEAGKAALSQQLQRAVRVEQLALDCSAPLVGFAPGEILSSAHEHAPACLGAERIRTRQSPHCRQQLDYNAEKRLKRLEVA</sequence>
<evidence type="ECO:0000313" key="8">
    <source>
        <dbReference type="WBParaSite" id="maker-uti_cns_0005751-snap-gene-0.3-mRNA-1"/>
    </source>
</evidence>
<feature type="compositionally biased region" description="Basic and acidic residues" evidence="5">
    <location>
        <begin position="1090"/>
        <end position="1103"/>
    </location>
</feature>
<keyword evidence="4 6" id="KW-0472">Membrane</keyword>
<evidence type="ECO:0000256" key="2">
    <source>
        <dbReference type="ARBA" id="ARBA00022692"/>
    </source>
</evidence>
<evidence type="ECO:0000256" key="6">
    <source>
        <dbReference type="SAM" id="Phobius"/>
    </source>
</evidence>
<feature type="transmembrane region" description="Helical" evidence="6">
    <location>
        <begin position="76"/>
        <end position="96"/>
    </location>
</feature>
<reference evidence="8" key="1">
    <citation type="submission" date="2016-11" db="UniProtKB">
        <authorList>
            <consortium name="WormBaseParasite"/>
        </authorList>
    </citation>
    <scope>IDENTIFICATION</scope>
</reference>
<feature type="transmembrane region" description="Helical" evidence="6">
    <location>
        <begin position="103"/>
        <end position="123"/>
    </location>
</feature>
<dbReference type="PANTHER" id="PTHR23051:SF0">
    <property type="entry name" value="SOLUTE CARRIER FAMILY 35 MEMBER F5"/>
    <property type="match status" value="1"/>
</dbReference>
<proteinExistence type="predicted"/>
<comment type="subcellular location">
    <subcellularLocation>
        <location evidence="1">Membrane</location>
        <topology evidence="1">Multi-pass membrane protein</topology>
    </subcellularLocation>
</comment>
<protein>
    <submittedName>
        <fullName evidence="8">EamA domain-containing protein</fullName>
    </submittedName>
</protein>
<dbReference type="WBParaSite" id="maker-uti_cns_0005751-snap-gene-0.3-mRNA-1">
    <property type="protein sequence ID" value="maker-uti_cns_0005751-snap-gene-0.3-mRNA-1"/>
    <property type="gene ID" value="maker-uti_cns_0005751-snap-gene-0.3"/>
</dbReference>
<evidence type="ECO:0000256" key="3">
    <source>
        <dbReference type="ARBA" id="ARBA00022989"/>
    </source>
</evidence>
<feature type="region of interest" description="Disordered" evidence="5">
    <location>
        <begin position="1078"/>
        <end position="1109"/>
    </location>
</feature>
<evidence type="ECO:0000256" key="1">
    <source>
        <dbReference type="ARBA" id="ARBA00004141"/>
    </source>
</evidence>
<evidence type="ECO:0000313" key="7">
    <source>
        <dbReference type="Proteomes" id="UP000095280"/>
    </source>
</evidence>
<keyword evidence="3 6" id="KW-1133">Transmembrane helix</keyword>
<feature type="compositionally biased region" description="Low complexity" evidence="5">
    <location>
        <begin position="1019"/>
        <end position="1028"/>
    </location>
</feature>
<feature type="compositionally biased region" description="Basic residues" evidence="5">
    <location>
        <begin position="211"/>
        <end position="221"/>
    </location>
</feature>
<keyword evidence="2 6" id="KW-0812">Transmembrane</keyword>
<accession>A0A1I8HEK8</accession>
<feature type="compositionally biased region" description="Basic residues" evidence="5">
    <location>
        <begin position="1078"/>
        <end position="1089"/>
    </location>
</feature>
<dbReference type="GO" id="GO:0016020">
    <property type="term" value="C:membrane"/>
    <property type="evidence" value="ECO:0007669"/>
    <property type="project" value="UniProtKB-SubCell"/>
</dbReference>
<feature type="compositionally biased region" description="Low complexity" evidence="5">
    <location>
        <begin position="1173"/>
        <end position="1184"/>
    </location>
</feature>
<feature type="region of interest" description="Disordered" evidence="5">
    <location>
        <begin position="1010"/>
        <end position="1056"/>
    </location>
</feature>
<feature type="compositionally biased region" description="Polar residues" evidence="5">
    <location>
        <begin position="1148"/>
        <end position="1157"/>
    </location>
</feature>
<evidence type="ECO:0000256" key="4">
    <source>
        <dbReference type="ARBA" id="ARBA00023136"/>
    </source>
</evidence>
<feature type="region of interest" description="Disordered" evidence="5">
    <location>
        <begin position="1136"/>
        <end position="1212"/>
    </location>
</feature>
<feature type="transmembrane region" description="Helical" evidence="6">
    <location>
        <begin position="35"/>
        <end position="56"/>
    </location>
</feature>
<feature type="region of interest" description="Disordered" evidence="5">
    <location>
        <begin position="182"/>
        <end position="221"/>
    </location>
</feature>
<evidence type="ECO:0000256" key="5">
    <source>
        <dbReference type="SAM" id="MobiDB-lite"/>
    </source>
</evidence>
<keyword evidence="7" id="KW-1185">Reference proteome</keyword>
<dbReference type="PANTHER" id="PTHR23051">
    <property type="entry name" value="SOLUTE CARRIER FAMILY 35, MEMBER F5"/>
    <property type="match status" value="1"/>
</dbReference>
<dbReference type="Proteomes" id="UP000095280">
    <property type="component" value="Unplaced"/>
</dbReference>
<feature type="transmembrane region" description="Helical" evidence="6">
    <location>
        <begin position="6"/>
        <end position="23"/>
    </location>
</feature>